<dbReference type="PANTHER" id="PTHR33545:SF9">
    <property type="entry name" value="UPF0750 MEMBRANE PROTEIN YITE"/>
    <property type="match status" value="1"/>
</dbReference>
<feature type="transmembrane region" description="Helical" evidence="6">
    <location>
        <begin position="107"/>
        <end position="125"/>
    </location>
</feature>
<keyword evidence="5 6" id="KW-0472">Membrane</keyword>
<proteinExistence type="predicted"/>
<keyword evidence="2" id="KW-1003">Cell membrane</keyword>
<evidence type="ECO:0000256" key="3">
    <source>
        <dbReference type="ARBA" id="ARBA00022692"/>
    </source>
</evidence>
<dbReference type="Proteomes" id="UP000181997">
    <property type="component" value="Unassembled WGS sequence"/>
</dbReference>
<feature type="transmembrane region" description="Helical" evidence="6">
    <location>
        <begin position="50"/>
        <end position="69"/>
    </location>
</feature>
<evidence type="ECO:0000256" key="5">
    <source>
        <dbReference type="ARBA" id="ARBA00023136"/>
    </source>
</evidence>
<keyword evidence="8" id="KW-1185">Reference proteome</keyword>
<dbReference type="AlphaFoldDB" id="A0A0V8HJC3"/>
<evidence type="ECO:0000313" key="7">
    <source>
        <dbReference type="EMBL" id="SCC07711.1"/>
    </source>
</evidence>
<dbReference type="GO" id="GO:0005886">
    <property type="term" value="C:plasma membrane"/>
    <property type="evidence" value="ECO:0007669"/>
    <property type="project" value="UniProtKB-SubCell"/>
</dbReference>
<dbReference type="EMBL" id="FMAU01000002">
    <property type="protein sequence ID" value="SCC07711.1"/>
    <property type="molecule type" value="Genomic_DNA"/>
</dbReference>
<evidence type="ECO:0000256" key="1">
    <source>
        <dbReference type="ARBA" id="ARBA00004651"/>
    </source>
</evidence>
<reference evidence="8" key="1">
    <citation type="submission" date="2016-08" db="EMBL/GenBank/DDBJ databases">
        <authorList>
            <person name="Varghese N."/>
            <person name="Submissions Spin"/>
        </authorList>
    </citation>
    <scope>NUCLEOTIDE SEQUENCE [LARGE SCALE GENOMIC DNA]</scope>
    <source>
        <strain evidence="8">SGD-1123</strain>
    </source>
</reference>
<dbReference type="InterPro" id="IPR003740">
    <property type="entry name" value="YitT"/>
</dbReference>
<accession>A0A0V8HJC3</accession>
<evidence type="ECO:0000256" key="6">
    <source>
        <dbReference type="SAM" id="Phobius"/>
    </source>
</evidence>
<gene>
    <name evidence="7" type="ORF">GA0061094_2314</name>
</gene>
<feature type="transmembrane region" description="Helical" evidence="6">
    <location>
        <begin position="146"/>
        <end position="163"/>
    </location>
</feature>
<dbReference type="OrthoDB" id="2182285at2"/>
<protein>
    <submittedName>
        <fullName evidence="7">Uncharacterized 5xTM membrane BCR, YitT family COG1284</fullName>
    </submittedName>
</protein>
<dbReference type="RefSeq" id="WP_058298496.1">
    <property type="nucleotide sequence ID" value="NZ_FMAU01000002.1"/>
</dbReference>
<evidence type="ECO:0000313" key="8">
    <source>
        <dbReference type="Proteomes" id="UP000181997"/>
    </source>
</evidence>
<keyword evidence="3 6" id="KW-0812">Transmembrane</keyword>
<feature type="transmembrane region" description="Helical" evidence="6">
    <location>
        <begin position="76"/>
        <end position="95"/>
    </location>
</feature>
<dbReference type="Pfam" id="PF02588">
    <property type="entry name" value="YitT_membrane"/>
    <property type="match status" value="1"/>
</dbReference>
<feature type="transmembrane region" description="Helical" evidence="6">
    <location>
        <begin position="7"/>
        <end position="30"/>
    </location>
</feature>
<evidence type="ECO:0000256" key="4">
    <source>
        <dbReference type="ARBA" id="ARBA00022989"/>
    </source>
</evidence>
<comment type="subcellular location">
    <subcellularLocation>
        <location evidence="1">Cell membrane</location>
        <topology evidence="1">Multi-pass membrane protein</topology>
    </subcellularLocation>
</comment>
<sequence length="209" mass="22495">MNHLLKSVILFIASGIQGTAMAVFLFPHFIPSGGAASVSVLLNYLLHVPFSITLWVLNAGLLIAAVKWLGKSNALWTLYCVTVTSITVNLISPHMKAPLSNVIPDMGIGAVLFGIGIGILFRMGASSGGMDILALIISKLRDSSPGRTLFFINGSLLLLTGIVVDLKVIVYALICQFIGTKILDIIYKLEFRHRVPMLDSQNEGPSSML</sequence>
<dbReference type="PANTHER" id="PTHR33545">
    <property type="entry name" value="UPF0750 MEMBRANE PROTEIN YITT-RELATED"/>
    <property type="match status" value="1"/>
</dbReference>
<organism evidence="7 8">
    <name type="scientific">[Bacillus] enclensis</name>
    <dbReference type="NCBI Taxonomy" id="1402860"/>
    <lineage>
        <taxon>Bacteria</taxon>
        <taxon>Bacillati</taxon>
        <taxon>Bacillota</taxon>
        <taxon>Bacilli</taxon>
        <taxon>Bacillales</taxon>
        <taxon>Bacillaceae</taxon>
        <taxon>Rossellomorea</taxon>
    </lineage>
</organism>
<keyword evidence="4 6" id="KW-1133">Transmembrane helix</keyword>
<name>A0A0V8HJC3_9BACI</name>
<dbReference type="InterPro" id="IPR051461">
    <property type="entry name" value="UPF0750_membrane"/>
</dbReference>
<evidence type="ECO:0000256" key="2">
    <source>
        <dbReference type="ARBA" id="ARBA00022475"/>
    </source>
</evidence>